<dbReference type="InterPro" id="IPR024752">
    <property type="entry name" value="Myb/SANT-like_dom"/>
</dbReference>
<gene>
    <name evidence="3" type="ORF">Cgig2_026264</name>
</gene>
<accession>A0A9Q1JUH4</accession>
<evidence type="ECO:0000259" key="2">
    <source>
        <dbReference type="Pfam" id="PF12776"/>
    </source>
</evidence>
<keyword evidence="4" id="KW-1185">Reference proteome</keyword>
<feature type="region of interest" description="Disordered" evidence="1">
    <location>
        <begin position="1"/>
        <end position="44"/>
    </location>
</feature>
<reference evidence="3" key="1">
    <citation type="submission" date="2022-04" db="EMBL/GenBank/DDBJ databases">
        <title>Carnegiea gigantea Genome sequencing and assembly v2.</title>
        <authorList>
            <person name="Copetti D."/>
            <person name="Sanderson M.J."/>
            <person name="Burquez A."/>
            <person name="Wojciechowski M.F."/>
        </authorList>
    </citation>
    <scope>NUCLEOTIDE SEQUENCE</scope>
    <source>
        <strain evidence="3">SGP5-SGP5p</strain>
        <tissue evidence="3">Aerial part</tissue>
    </source>
</reference>
<comment type="caution">
    <text evidence="3">The sequence shown here is derived from an EMBL/GenBank/DDBJ whole genome shotgun (WGS) entry which is preliminary data.</text>
</comment>
<dbReference type="PANTHER" id="PTHR46250">
    <property type="entry name" value="MYB/SANT-LIKE DNA-BINDING DOMAIN PROTEIN-RELATED"/>
    <property type="match status" value="1"/>
</dbReference>
<evidence type="ECO:0000313" key="3">
    <source>
        <dbReference type="EMBL" id="KAJ8431288.1"/>
    </source>
</evidence>
<name>A0A9Q1JUH4_9CARY</name>
<feature type="domain" description="Myb/SANT-like" evidence="2">
    <location>
        <begin position="143"/>
        <end position="236"/>
    </location>
</feature>
<organism evidence="3 4">
    <name type="scientific">Carnegiea gigantea</name>
    <dbReference type="NCBI Taxonomy" id="171969"/>
    <lineage>
        <taxon>Eukaryota</taxon>
        <taxon>Viridiplantae</taxon>
        <taxon>Streptophyta</taxon>
        <taxon>Embryophyta</taxon>
        <taxon>Tracheophyta</taxon>
        <taxon>Spermatophyta</taxon>
        <taxon>Magnoliopsida</taxon>
        <taxon>eudicotyledons</taxon>
        <taxon>Gunneridae</taxon>
        <taxon>Pentapetalae</taxon>
        <taxon>Caryophyllales</taxon>
        <taxon>Cactineae</taxon>
        <taxon>Cactaceae</taxon>
        <taxon>Cactoideae</taxon>
        <taxon>Echinocereeae</taxon>
        <taxon>Carnegiea</taxon>
    </lineage>
</organism>
<proteinExistence type="predicted"/>
<evidence type="ECO:0000313" key="4">
    <source>
        <dbReference type="Proteomes" id="UP001153076"/>
    </source>
</evidence>
<dbReference type="EMBL" id="JAKOGI010000699">
    <property type="protein sequence ID" value="KAJ8431288.1"/>
    <property type="molecule type" value="Genomic_DNA"/>
</dbReference>
<dbReference type="AlphaFoldDB" id="A0A9Q1JUH4"/>
<protein>
    <recommendedName>
        <fullName evidence="2">Myb/SANT-like domain-containing protein</fullName>
    </recommendedName>
</protein>
<dbReference type="Proteomes" id="UP001153076">
    <property type="component" value="Unassembled WGS sequence"/>
</dbReference>
<dbReference type="Pfam" id="PF12776">
    <property type="entry name" value="Myb_DNA-bind_3"/>
    <property type="match status" value="1"/>
</dbReference>
<evidence type="ECO:0000256" key="1">
    <source>
        <dbReference type="SAM" id="MobiDB-lite"/>
    </source>
</evidence>
<dbReference type="PANTHER" id="PTHR46250:SF17">
    <property type="entry name" value="MYB_SANT-LIKE DOMAIN-CONTAINING PROTEIN"/>
    <property type="match status" value="1"/>
</dbReference>
<sequence length="236" mass="25419">MVAVGGQVMPREARTTEVDNEGDGGGGGTLKAVQEEASPCSSVTGEADGADCGCNWGAIAVAGADYGGRTVTSHMGAAMEATDVEKAAMELRWQVSIRKSHGSFELSHKENKKEKAICKLGLLMVLRLMASPKDRGPRKNKRKWKEEEDDALIKVLKDLVNGGTSFKVDNGFLNTVAQKLKAKLPESNLKAQPHMHSRLRHFKGVCNVVYDMVVGSCTSGFGWDPETKSVVAEKEV</sequence>
<dbReference type="OrthoDB" id="618098at2759"/>